<keyword evidence="3" id="KW-0732">Signal</keyword>
<evidence type="ECO:0000313" key="5">
    <source>
        <dbReference type="EMBL" id="BBO69006.1"/>
    </source>
</evidence>
<protein>
    <submittedName>
        <fullName evidence="5">Choloylglycine hydrolase</fullName>
    </submittedName>
</protein>
<feature type="signal peptide" evidence="3">
    <location>
        <begin position="1"/>
        <end position="19"/>
    </location>
</feature>
<feature type="domain" description="Choloylglycine hydrolase/NAAA C-terminal" evidence="4">
    <location>
        <begin position="29"/>
        <end position="198"/>
    </location>
</feature>
<evidence type="ECO:0000256" key="1">
    <source>
        <dbReference type="ARBA" id="ARBA00006625"/>
    </source>
</evidence>
<sequence>MKTAASLLLLTLLSIMPLADGTLACSTFVLQHGGLQAFGRNYDWSLDDALLIVNKRGCRKESVTRPEENGEKAAWTAKYGSLTFNQYGRELPTGGMNEAGLVVETMALPEARYPEPDHRPYIGAALQWRQYLLDVCTTVADVLAADRDIRISNNVKGLGMHVLVLDKTGDCAAIEFLNGRMAVHRGDDLPVAVLTNDTYTRSLQCLREDRPPAFDAYGSITRFITAAKMVQRCRANSTDEMVAFAFDTLAAVASGRTQWRIVYDNQAMMVYYRTQANFRLRYVDVSGLDFSPATPVKILDVNAGVAGDVTDQFSNYTYEANRDLIERTFRKTSFLTGTPDERLDAIARFPERFGCR</sequence>
<comment type="similarity">
    <text evidence="1">Belongs to the peptidase C59 family.</text>
</comment>
<dbReference type="PANTHER" id="PTHR35527:SF2">
    <property type="entry name" value="HYDROLASE"/>
    <property type="match status" value="1"/>
</dbReference>
<dbReference type="RefSeq" id="WP_155317089.1">
    <property type="nucleotide sequence ID" value="NZ_AP021874.1"/>
</dbReference>
<keyword evidence="2 5" id="KW-0378">Hydrolase</keyword>
<organism evidence="5 6">
    <name type="scientific">Desulfosarcina alkanivorans</name>
    <dbReference type="NCBI Taxonomy" id="571177"/>
    <lineage>
        <taxon>Bacteria</taxon>
        <taxon>Pseudomonadati</taxon>
        <taxon>Thermodesulfobacteriota</taxon>
        <taxon>Desulfobacteria</taxon>
        <taxon>Desulfobacterales</taxon>
        <taxon>Desulfosarcinaceae</taxon>
        <taxon>Desulfosarcina</taxon>
    </lineage>
</organism>
<feature type="chain" id="PRO_5024269934" evidence="3">
    <location>
        <begin position="20"/>
        <end position="356"/>
    </location>
</feature>
<evidence type="ECO:0000259" key="4">
    <source>
        <dbReference type="Pfam" id="PF02275"/>
    </source>
</evidence>
<dbReference type="PANTHER" id="PTHR35527">
    <property type="entry name" value="CHOLOYLGLYCINE HYDROLASE"/>
    <property type="match status" value="1"/>
</dbReference>
<dbReference type="EMBL" id="AP021874">
    <property type="protein sequence ID" value="BBO69006.1"/>
    <property type="molecule type" value="Genomic_DNA"/>
</dbReference>
<accession>A0A5K7YIM3</accession>
<reference evidence="5 6" key="1">
    <citation type="submission" date="2019-11" db="EMBL/GenBank/DDBJ databases">
        <title>Comparative genomics of hydrocarbon-degrading Desulfosarcina strains.</title>
        <authorList>
            <person name="Watanabe M."/>
            <person name="Kojima H."/>
            <person name="Fukui M."/>
        </authorList>
    </citation>
    <scope>NUCLEOTIDE SEQUENCE [LARGE SCALE GENOMIC DNA]</scope>
    <source>
        <strain evidence="5 6">PL12</strain>
    </source>
</reference>
<keyword evidence="6" id="KW-1185">Reference proteome</keyword>
<dbReference type="InterPro" id="IPR029055">
    <property type="entry name" value="Ntn_hydrolases_N"/>
</dbReference>
<evidence type="ECO:0000256" key="3">
    <source>
        <dbReference type="SAM" id="SignalP"/>
    </source>
</evidence>
<name>A0A5K7YIM3_9BACT</name>
<dbReference type="Proteomes" id="UP000427906">
    <property type="component" value="Chromosome"/>
</dbReference>
<dbReference type="Pfam" id="PF02275">
    <property type="entry name" value="CBAH"/>
    <property type="match status" value="1"/>
</dbReference>
<dbReference type="InterPro" id="IPR029132">
    <property type="entry name" value="CBAH/NAAA_C"/>
</dbReference>
<dbReference type="KEGG" id="dalk:DSCA_29360"/>
<proteinExistence type="inferred from homology"/>
<dbReference type="InterPro" id="IPR052193">
    <property type="entry name" value="Peptidase_C59"/>
</dbReference>
<evidence type="ECO:0000256" key="2">
    <source>
        <dbReference type="ARBA" id="ARBA00022801"/>
    </source>
</evidence>
<gene>
    <name evidence="5" type="ORF">DSCA_29360</name>
</gene>
<dbReference type="AlphaFoldDB" id="A0A5K7YIM3"/>
<evidence type="ECO:0000313" key="6">
    <source>
        <dbReference type="Proteomes" id="UP000427906"/>
    </source>
</evidence>
<dbReference type="SUPFAM" id="SSF56235">
    <property type="entry name" value="N-terminal nucleophile aminohydrolases (Ntn hydrolases)"/>
    <property type="match status" value="1"/>
</dbReference>
<dbReference type="Gene3D" id="3.60.60.10">
    <property type="entry name" value="Penicillin V Acylase, Chain A"/>
    <property type="match status" value="1"/>
</dbReference>
<dbReference type="GO" id="GO:0016787">
    <property type="term" value="F:hydrolase activity"/>
    <property type="evidence" value="ECO:0007669"/>
    <property type="project" value="UniProtKB-KW"/>
</dbReference>
<dbReference type="OrthoDB" id="1265391at2"/>